<feature type="transmembrane region" description="Helical" evidence="14">
    <location>
        <begin position="231"/>
        <end position="258"/>
    </location>
</feature>
<evidence type="ECO:0000256" key="14">
    <source>
        <dbReference type="RuleBase" id="RU004951"/>
    </source>
</evidence>
<feature type="transmembrane region" description="Helical" evidence="14">
    <location>
        <begin position="103"/>
        <end position="124"/>
    </location>
</feature>
<dbReference type="GO" id="GO:0016020">
    <property type="term" value="C:membrane"/>
    <property type="evidence" value="ECO:0007669"/>
    <property type="project" value="UniProtKB-SubCell"/>
</dbReference>
<keyword evidence="10" id="KW-1015">Disulfide bond</keyword>
<evidence type="ECO:0000256" key="5">
    <source>
        <dbReference type="ARBA" id="ARBA00022925"/>
    </source>
</evidence>
<keyword evidence="4 14" id="KW-0812">Transmembrane</keyword>
<evidence type="ECO:0000313" key="17">
    <source>
        <dbReference type="Proteomes" id="UP000694523"/>
    </source>
</evidence>
<evidence type="ECO:0000256" key="13">
    <source>
        <dbReference type="ARBA" id="ARBA00023224"/>
    </source>
</evidence>
<dbReference type="FunFam" id="1.20.1070.10:FF:000197">
    <property type="entry name" value="Teleost multiple tissue opsin 2b"/>
    <property type="match status" value="1"/>
</dbReference>
<dbReference type="Gene3D" id="1.20.1070.10">
    <property type="entry name" value="Rhodopsin 7-helix transmembrane proteins"/>
    <property type="match status" value="1"/>
</dbReference>
<dbReference type="InterPro" id="IPR001760">
    <property type="entry name" value="Opsin"/>
</dbReference>
<feature type="transmembrane region" description="Helical" evidence="14">
    <location>
        <begin position="191"/>
        <end position="219"/>
    </location>
</feature>
<organism evidence="16 17">
    <name type="scientific">Neogobius melanostomus</name>
    <name type="common">round goby</name>
    <dbReference type="NCBI Taxonomy" id="47308"/>
    <lineage>
        <taxon>Eukaryota</taxon>
        <taxon>Metazoa</taxon>
        <taxon>Chordata</taxon>
        <taxon>Craniata</taxon>
        <taxon>Vertebrata</taxon>
        <taxon>Euteleostomi</taxon>
        <taxon>Actinopterygii</taxon>
        <taxon>Neopterygii</taxon>
        <taxon>Teleostei</taxon>
        <taxon>Neoteleostei</taxon>
        <taxon>Acanthomorphata</taxon>
        <taxon>Gobiaria</taxon>
        <taxon>Gobiiformes</taxon>
        <taxon>Gobioidei</taxon>
        <taxon>Gobiidae</taxon>
        <taxon>Benthophilinae</taxon>
        <taxon>Neogobiini</taxon>
        <taxon>Neogobius</taxon>
    </lineage>
</organism>
<evidence type="ECO:0000256" key="3">
    <source>
        <dbReference type="ARBA" id="ARBA00022606"/>
    </source>
</evidence>
<dbReference type="PRINTS" id="PR01244">
    <property type="entry name" value="PEROPSIN"/>
</dbReference>
<keyword evidence="2 14" id="KW-0600">Photoreceptor protein</keyword>
<keyword evidence="11 14" id="KW-0675">Receptor</keyword>
<proteinExistence type="inferred from homology"/>
<protein>
    <submittedName>
        <fullName evidence="16">Teleost multiple tissue opsin 3b</fullName>
    </submittedName>
</protein>
<evidence type="ECO:0000256" key="11">
    <source>
        <dbReference type="ARBA" id="ARBA00023170"/>
    </source>
</evidence>
<dbReference type="InterPro" id="IPR017452">
    <property type="entry name" value="GPCR_Rhodpsn_7TM"/>
</dbReference>
<keyword evidence="9 14" id="KW-0472">Membrane</keyword>
<name>A0A8C6SMF5_9GOBI</name>
<keyword evidence="3 14" id="KW-0716">Sensory transduction</keyword>
<keyword evidence="8 14" id="KW-0297">G-protein coupled receptor</keyword>
<dbReference type="GO" id="GO:0009881">
    <property type="term" value="F:photoreceptor activity"/>
    <property type="evidence" value="ECO:0007669"/>
    <property type="project" value="UniProtKB-KW"/>
</dbReference>
<evidence type="ECO:0000256" key="6">
    <source>
        <dbReference type="ARBA" id="ARBA00022989"/>
    </source>
</evidence>
<accession>A0A8C6SMF5</accession>
<dbReference type="PROSITE" id="PS50262">
    <property type="entry name" value="G_PROTEIN_RECEP_F1_2"/>
    <property type="match status" value="1"/>
</dbReference>
<evidence type="ECO:0000256" key="4">
    <source>
        <dbReference type="ARBA" id="ARBA00022692"/>
    </source>
</evidence>
<feature type="transmembrane region" description="Helical" evidence="14">
    <location>
        <begin position="392"/>
        <end position="413"/>
    </location>
</feature>
<dbReference type="Pfam" id="PF00001">
    <property type="entry name" value="7tm_1"/>
    <property type="match status" value="1"/>
</dbReference>
<keyword evidence="13 14" id="KW-0807">Transducer</keyword>
<dbReference type="GO" id="GO:0007601">
    <property type="term" value="P:visual perception"/>
    <property type="evidence" value="ECO:0007669"/>
    <property type="project" value="InterPro"/>
</dbReference>
<evidence type="ECO:0000256" key="7">
    <source>
        <dbReference type="ARBA" id="ARBA00022991"/>
    </source>
</evidence>
<keyword evidence="12" id="KW-0325">Glycoprotein</keyword>
<feature type="transmembrane region" description="Helical" evidence="14">
    <location>
        <begin position="270"/>
        <end position="290"/>
    </location>
</feature>
<dbReference type="GO" id="GO:0004930">
    <property type="term" value="F:G protein-coupled receptor activity"/>
    <property type="evidence" value="ECO:0007669"/>
    <property type="project" value="UniProtKB-KW"/>
</dbReference>
<feature type="transmembrane region" description="Helical" evidence="14">
    <location>
        <begin position="144"/>
        <end position="164"/>
    </location>
</feature>
<dbReference type="Ensembl" id="ENSNMLT00000009526.1">
    <property type="protein sequence ID" value="ENSNMLP00000008383.1"/>
    <property type="gene ID" value="ENSNMLG00000005511.1"/>
</dbReference>
<feature type="transmembrane region" description="Helical" evidence="14">
    <location>
        <begin position="65"/>
        <end position="83"/>
    </location>
</feature>
<keyword evidence="7 14" id="KW-0157">Chromophore</keyword>
<evidence type="ECO:0000256" key="8">
    <source>
        <dbReference type="ARBA" id="ARBA00023040"/>
    </source>
</evidence>
<evidence type="ECO:0000256" key="10">
    <source>
        <dbReference type="ARBA" id="ARBA00023157"/>
    </source>
</evidence>
<dbReference type="PANTHER" id="PTHR24240">
    <property type="entry name" value="OPSIN"/>
    <property type="match status" value="1"/>
</dbReference>
<dbReference type="PRINTS" id="PR00237">
    <property type="entry name" value="GPCRRHODOPSN"/>
</dbReference>
<keyword evidence="6 14" id="KW-1133">Transmembrane helix</keyword>
<sequence length="414" mass="45468">MTAQQLSQNLTALLDLTAAKGALSRVGHTTVAVVLGVIFVLGFLGNFVALLVFSRYSVLRTPVNLLLINISASDLFVCIFGTPMSFAASVRGRWLTGNYGCRWYGFSNALFGIVSLVSLSLLSFERYSAVLHSIPLDSSQFGRARLAVAASWVYSLAWTLPPLLGWSSYGPEGTGTTCSVQWHQRSPESRSYVSCLFIFCLLLPLLLMVFCYGRILLVVRTTSAERRESRVLLMVVSMVTGYLVCWLPYGVVALLISFGRPGALPPVASLVPALLAKTSTVLNPVIYVLLNKQVTVNHLLKDDNYTYQGLTSTLAKNFPRDRLTEARPHTSLPMDPQTTTHTLTPPLHPGLLYMVEGGTGLPGENLGRHTCKSHIERPRPVGIEPSAVVSGIYIYIWYILHIYIVCTVIIMILV</sequence>
<dbReference type="SUPFAM" id="SSF81321">
    <property type="entry name" value="Family A G protein-coupled receptor-like"/>
    <property type="match status" value="1"/>
</dbReference>
<dbReference type="InterPro" id="IPR050125">
    <property type="entry name" value="GPCR_opsins"/>
</dbReference>
<feature type="transmembrane region" description="Helical" evidence="14">
    <location>
        <begin position="31"/>
        <end position="53"/>
    </location>
</feature>
<dbReference type="InterPro" id="IPR027430">
    <property type="entry name" value="Retinal_BS"/>
</dbReference>
<evidence type="ECO:0000256" key="2">
    <source>
        <dbReference type="ARBA" id="ARBA00022543"/>
    </source>
</evidence>
<dbReference type="PROSITE" id="PS00238">
    <property type="entry name" value="OPSIN"/>
    <property type="match status" value="1"/>
</dbReference>
<dbReference type="InterPro" id="IPR000276">
    <property type="entry name" value="GPCR_Rhodpsn"/>
</dbReference>
<keyword evidence="17" id="KW-1185">Reference proteome</keyword>
<feature type="domain" description="G-protein coupled receptors family 1 profile" evidence="15">
    <location>
        <begin position="45"/>
        <end position="287"/>
    </location>
</feature>
<dbReference type="Proteomes" id="UP000694523">
    <property type="component" value="Unplaced"/>
</dbReference>
<dbReference type="PROSITE" id="PS00237">
    <property type="entry name" value="G_PROTEIN_RECEP_F1_1"/>
    <property type="match status" value="1"/>
</dbReference>
<reference evidence="16" key="2">
    <citation type="submission" date="2025-09" db="UniProtKB">
        <authorList>
            <consortium name="Ensembl"/>
        </authorList>
    </citation>
    <scope>IDENTIFICATION</scope>
</reference>
<comment type="similarity">
    <text evidence="14">Belongs to the G-protein coupled receptor 1 family. Opsin subfamily.</text>
</comment>
<keyword evidence="5 14" id="KW-0681">Retinal protein</keyword>
<evidence type="ECO:0000256" key="1">
    <source>
        <dbReference type="ARBA" id="ARBA00004141"/>
    </source>
</evidence>
<reference evidence="16" key="1">
    <citation type="submission" date="2025-08" db="UniProtKB">
        <authorList>
            <consortium name="Ensembl"/>
        </authorList>
    </citation>
    <scope>IDENTIFICATION</scope>
</reference>
<dbReference type="AlphaFoldDB" id="A0A8C6SMF5"/>
<dbReference type="InterPro" id="IPR002962">
    <property type="entry name" value="Peropsin"/>
</dbReference>
<comment type="subcellular location">
    <subcellularLocation>
        <location evidence="1 14">Membrane</location>
        <topology evidence="1 14">Multi-pass membrane protein</topology>
    </subcellularLocation>
</comment>
<evidence type="ECO:0000313" key="16">
    <source>
        <dbReference type="Ensembl" id="ENSNMLP00000008383.1"/>
    </source>
</evidence>
<evidence type="ECO:0000259" key="15">
    <source>
        <dbReference type="PROSITE" id="PS50262"/>
    </source>
</evidence>
<dbReference type="GO" id="GO:0007602">
    <property type="term" value="P:phototransduction"/>
    <property type="evidence" value="ECO:0007669"/>
    <property type="project" value="UniProtKB-KW"/>
</dbReference>
<evidence type="ECO:0000256" key="9">
    <source>
        <dbReference type="ARBA" id="ARBA00023136"/>
    </source>
</evidence>
<dbReference type="PRINTS" id="PR00238">
    <property type="entry name" value="OPSIN"/>
</dbReference>
<evidence type="ECO:0000256" key="12">
    <source>
        <dbReference type="ARBA" id="ARBA00023180"/>
    </source>
</evidence>
<comment type="caution">
    <text evidence="14">Lacks conserved residue(s) required for the propagation of feature annotation.</text>
</comment>